<gene>
    <name evidence="3" type="ORF">BaRGS_00007619</name>
</gene>
<keyword evidence="4" id="KW-1185">Reference proteome</keyword>
<dbReference type="EMBL" id="JACVVK020000033">
    <property type="protein sequence ID" value="KAK7501134.1"/>
    <property type="molecule type" value="Genomic_DNA"/>
</dbReference>
<accession>A0ABD0LNT9</accession>
<reference evidence="3 4" key="1">
    <citation type="journal article" date="2023" name="Sci. Data">
        <title>Genome assembly of the Korean intertidal mud-creeper Batillaria attramentaria.</title>
        <authorList>
            <person name="Patra A.K."/>
            <person name="Ho P.T."/>
            <person name="Jun S."/>
            <person name="Lee S.J."/>
            <person name="Kim Y."/>
            <person name="Won Y.J."/>
        </authorList>
    </citation>
    <scope>NUCLEOTIDE SEQUENCE [LARGE SCALE GENOMIC DNA]</scope>
    <source>
        <strain evidence="3">Wonlab-2016</strain>
    </source>
</reference>
<feature type="compositionally biased region" description="Low complexity" evidence="1">
    <location>
        <begin position="64"/>
        <end position="76"/>
    </location>
</feature>
<keyword evidence="2" id="KW-1133">Transmembrane helix</keyword>
<dbReference type="AlphaFoldDB" id="A0ABD0LNT9"/>
<evidence type="ECO:0000313" key="4">
    <source>
        <dbReference type="Proteomes" id="UP001519460"/>
    </source>
</evidence>
<feature type="region of interest" description="Disordered" evidence="1">
    <location>
        <begin position="64"/>
        <end position="83"/>
    </location>
</feature>
<keyword evidence="2" id="KW-0812">Transmembrane</keyword>
<dbReference type="Proteomes" id="UP001519460">
    <property type="component" value="Unassembled WGS sequence"/>
</dbReference>
<keyword evidence="2" id="KW-0472">Membrane</keyword>
<proteinExistence type="predicted"/>
<evidence type="ECO:0000256" key="2">
    <source>
        <dbReference type="SAM" id="Phobius"/>
    </source>
</evidence>
<evidence type="ECO:0000313" key="3">
    <source>
        <dbReference type="EMBL" id="KAK7501134.1"/>
    </source>
</evidence>
<feature type="transmembrane region" description="Helical" evidence="2">
    <location>
        <begin position="20"/>
        <end position="40"/>
    </location>
</feature>
<protein>
    <submittedName>
        <fullName evidence="3">Uncharacterized protein</fullName>
    </submittedName>
</protein>
<sequence length="83" mass="9240">MLNTLPDLGMQQRDEKQRFPFPSLLQMLACLQMLLFDVTLPMISWAYRLAQASAADVGQISSHAAFSAPSCSSPAANKKRRNR</sequence>
<comment type="caution">
    <text evidence="3">The sequence shown here is derived from an EMBL/GenBank/DDBJ whole genome shotgun (WGS) entry which is preliminary data.</text>
</comment>
<evidence type="ECO:0000256" key="1">
    <source>
        <dbReference type="SAM" id="MobiDB-lite"/>
    </source>
</evidence>
<organism evidence="3 4">
    <name type="scientific">Batillaria attramentaria</name>
    <dbReference type="NCBI Taxonomy" id="370345"/>
    <lineage>
        <taxon>Eukaryota</taxon>
        <taxon>Metazoa</taxon>
        <taxon>Spiralia</taxon>
        <taxon>Lophotrochozoa</taxon>
        <taxon>Mollusca</taxon>
        <taxon>Gastropoda</taxon>
        <taxon>Caenogastropoda</taxon>
        <taxon>Sorbeoconcha</taxon>
        <taxon>Cerithioidea</taxon>
        <taxon>Batillariidae</taxon>
        <taxon>Batillaria</taxon>
    </lineage>
</organism>
<name>A0ABD0LNT9_9CAEN</name>